<dbReference type="KEGG" id="cpae:CPAST_c10020"/>
<evidence type="ECO:0000313" key="4">
    <source>
        <dbReference type="Proteomes" id="UP000028042"/>
    </source>
</evidence>
<keyword evidence="1" id="KW-0472">Membrane</keyword>
<dbReference type="EMBL" id="CP009268">
    <property type="protein sequence ID" value="AJA51090.1"/>
    <property type="molecule type" value="Genomic_DNA"/>
</dbReference>
<gene>
    <name evidence="2" type="ORF">CLPA_c10020</name>
    <name evidence="3" type="ORF">CP6013_02150</name>
</gene>
<proteinExistence type="predicted"/>
<feature type="transmembrane region" description="Helical" evidence="1">
    <location>
        <begin position="43"/>
        <end position="62"/>
    </location>
</feature>
<dbReference type="EMBL" id="JPGY02000001">
    <property type="protein sequence ID" value="KRU12902.1"/>
    <property type="molecule type" value="Genomic_DNA"/>
</dbReference>
<keyword evidence="1" id="KW-1133">Transmembrane helix</keyword>
<evidence type="ECO:0000313" key="2">
    <source>
        <dbReference type="EMBL" id="AJA51090.1"/>
    </source>
</evidence>
<dbReference type="Proteomes" id="UP000028042">
    <property type="component" value="Unassembled WGS sequence"/>
</dbReference>
<dbReference type="PATRIC" id="fig|1262449.3.peg.1966"/>
<keyword evidence="1" id="KW-0812">Transmembrane</keyword>
<feature type="transmembrane region" description="Helical" evidence="1">
    <location>
        <begin position="12"/>
        <end position="31"/>
    </location>
</feature>
<reference evidence="3" key="2">
    <citation type="submission" date="2015-10" db="EMBL/GenBank/DDBJ databases">
        <title>Improved Draft Genome Sequence of Clostridium pasteurianum Strain ATCC 6013 (DSM 525) Using a Hybrid Next-Generation Sequencing Approach.</title>
        <authorList>
            <person name="Pyne M.E."/>
            <person name="Utturkar S.M."/>
            <person name="Brown S.D."/>
            <person name="Moo-Young M."/>
            <person name="Chung D.A."/>
            <person name="Chou P.C."/>
        </authorList>
    </citation>
    <scope>NUCLEOTIDE SEQUENCE</scope>
    <source>
        <strain evidence="3">ATCC 6013</strain>
    </source>
</reference>
<organism evidence="2 5">
    <name type="scientific">Clostridium pasteurianum DSM 525 = ATCC 6013</name>
    <dbReference type="NCBI Taxonomy" id="1262449"/>
    <lineage>
        <taxon>Bacteria</taxon>
        <taxon>Bacillati</taxon>
        <taxon>Bacillota</taxon>
        <taxon>Clostridia</taxon>
        <taxon>Eubacteriales</taxon>
        <taxon>Clostridiaceae</taxon>
        <taxon>Clostridium</taxon>
    </lineage>
</organism>
<dbReference type="KEGG" id="cpat:CLPA_c10020"/>
<name>A0A0H3J2R2_CLOPA</name>
<dbReference type="AlphaFoldDB" id="A0A0H3J2R2"/>
<dbReference type="GeneID" id="93073200"/>
<evidence type="ECO:0000313" key="3">
    <source>
        <dbReference type="EMBL" id="KRU12902.1"/>
    </source>
</evidence>
<dbReference type="RefSeq" id="WP_003444731.1">
    <property type="nucleotide sequence ID" value="NZ_ANZB01000005.1"/>
</dbReference>
<reference evidence="2 5" key="1">
    <citation type="journal article" date="2015" name="Genome Announc.">
        <title>Complete Genome Sequence of the Nitrogen-Fixing and Solvent-Producing Clostridium pasteurianum DSM 525.</title>
        <authorList>
            <person name="Poehlein A."/>
            <person name="Grosse-Honebrink A."/>
            <person name="Zhang Y."/>
            <person name="Minton N.P."/>
            <person name="Daniel R."/>
        </authorList>
    </citation>
    <scope>NUCLEOTIDE SEQUENCE [LARGE SCALE GENOMIC DNA]</scope>
    <source>
        <strain evidence="2">DSM 525</strain>
        <strain evidence="5">DSM 525 / ATCC 6013</strain>
    </source>
</reference>
<protein>
    <submittedName>
        <fullName evidence="2">Uncharacterized protein</fullName>
    </submittedName>
</protein>
<reference evidence="3 4" key="3">
    <citation type="journal article" name="Genome Announc.">
        <title>Improved Draft Genome Sequence of Clostridium pasteurianum Strain ATCC 6013 (DSM 525) Using a Hybrid Next-Generation Sequencing Approach.</title>
        <authorList>
            <person name="Pyne M.E."/>
            <person name="Utturkar S."/>
            <person name="Brown S.D."/>
            <person name="Moo-Young M."/>
            <person name="Chung D.A."/>
            <person name="Chou C.P."/>
        </authorList>
    </citation>
    <scope>NUCLEOTIDE SEQUENCE [LARGE SCALE GENOMIC DNA]</scope>
    <source>
        <strain evidence="3 4">ATCC 6013</strain>
    </source>
</reference>
<sequence>MDKKVKNFIDEIIKMLFLISILSVTYVYSSLISYTSLERMTRLKLLIVMFTFTIVISTKIFMECLKKSKINKITE</sequence>
<evidence type="ECO:0000256" key="1">
    <source>
        <dbReference type="SAM" id="Phobius"/>
    </source>
</evidence>
<evidence type="ECO:0000313" key="5">
    <source>
        <dbReference type="Proteomes" id="UP000030905"/>
    </source>
</evidence>
<dbReference type="Proteomes" id="UP000030905">
    <property type="component" value="Chromosome"/>
</dbReference>
<accession>A0A0H3J2R2</accession>
<keyword evidence="5" id="KW-1185">Reference proteome</keyword>